<dbReference type="HOGENOM" id="CLU_006344_14_1_1"/>
<protein>
    <submittedName>
        <fullName evidence="2">Uncharacterized protein</fullName>
    </submittedName>
</protein>
<gene>
    <name evidence="2" type="ORF">PISMIDRAFT_57563</name>
</gene>
<dbReference type="InterPro" id="IPR041078">
    <property type="entry name" value="Plavaka"/>
</dbReference>
<proteinExistence type="predicted"/>
<dbReference type="EMBL" id="KN833688">
    <property type="protein sequence ID" value="KIK29814.1"/>
    <property type="molecule type" value="Genomic_DNA"/>
</dbReference>
<evidence type="ECO:0000256" key="1">
    <source>
        <dbReference type="SAM" id="MobiDB-lite"/>
    </source>
</evidence>
<dbReference type="Proteomes" id="UP000054018">
    <property type="component" value="Unassembled WGS sequence"/>
</dbReference>
<dbReference type="STRING" id="765257.A0A0C9ZUW8"/>
<name>A0A0C9ZUW8_9AGAM</name>
<accession>A0A0C9ZUW8</accession>
<reference evidence="3" key="2">
    <citation type="submission" date="2015-01" db="EMBL/GenBank/DDBJ databases">
        <title>Evolutionary Origins and Diversification of the Mycorrhizal Mutualists.</title>
        <authorList>
            <consortium name="DOE Joint Genome Institute"/>
            <consortium name="Mycorrhizal Genomics Consortium"/>
            <person name="Kohler A."/>
            <person name="Kuo A."/>
            <person name="Nagy L.G."/>
            <person name="Floudas D."/>
            <person name="Copeland A."/>
            <person name="Barry K.W."/>
            <person name="Cichocki N."/>
            <person name="Veneault-Fourrey C."/>
            <person name="LaButti K."/>
            <person name="Lindquist E.A."/>
            <person name="Lipzen A."/>
            <person name="Lundell T."/>
            <person name="Morin E."/>
            <person name="Murat C."/>
            <person name="Riley R."/>
            <person name="Ohm R."/>
            <person name="Sun H."/>
            <person name="Tunlid A."/>
            <person name="Henrissat B."/>
            <person name="Grigoriev I.V."/>
            <person name="Hibbett D.S."/>
            <person name="Martin F."/>
        </authorList>
    </citation>
    <scope>NUCLEOTIDE SEQUENCE [LARGE SCALE GENOMIC DNA]</scope>
    <source>
        <strain evidence="3">441</strain>
    </source>
</reference>
<sequence length="579" mass="66528">DLPPGTQPTPQNGPDKNDWYPFTSRVEFETEEFLFTTSQMPQSHVDRLMQLWTASVLHHNERAPFVDHADLHRVIDAIPHGDIPWKSFQVKYAGKIPECNAHGWMSKGYDVWFRDPNAVVKTLLGNPDFHNHFDYVPYREFEPTGQRRWENFMSGNWAWRHADILAKDPAMHGAMLVPVILGSDKTTVSVATGQNDYYPLYLSIGNVHNNTRRAHRNAVVLLAFLAIPKTDRDSEDTAEFRKFRRQLFHTTLARILSSLRDGMSKPEVWRCPDGHFRRTAYALAAYIADYPEQVLLSCLVQGWCPICTSMSNNLDGHDSVLRSRQHVEFCICAFVLAELWDQYGVVGDLTPFTNDFPHADIYKMLTPDLLHQIIKGVFKDHLVTWIGEYLKITHGEAEANRILDDIDRRIAAVPLYPNLRRFPEGRRFKQWTGDDSKALMKVYLPAIEGHVPPGMVHAVSAFLDFCYYARRNSLNETALGNLAEALQRFHHHRHIFQETGVRDNGPKGFSLPRQHSMNHYQHLIQEFGAPNGLCSSITESKHIKAVKQPWRRSNRFEALGQMLITNQRLDKLAAARVNF</sequence>
<dbReference type="OrthoDB" id="3199698at2759"/>
<organism evidence="2 3">
    <name type="scientific">Pisolithus microcarpus 441</name>
    <dbReference type="NCBI Taxonomy" id="765257"/>
    <lineage>
        <taxon>Eukaryota</taxon>
        <taxon>Fungi</taxon>
        <taxon>Dikarya</taxon>
        <taxon>Basidiomycota</taxon>
        <taxon>Agaricomycotina</taxon>
        <taxon>Agaricomycetes</taxon>
        <taxon>Agaricomycetidae</taxon>
        <taxon>Boletales</taxon>
        <taxon>Sclerodermatineae</taxon>
        <taxon>Pisolithaceae</taxon>
        <taxon>Pisolithus</taxon>
    </lineage>
</organism>
<feature type="non-terminal residue" evidence="2">
    <location>
        <position position="1"/>
    </location>
</feature>
<dbReference type="Pfam" id="PF18759">
    <property type="entry name" value="Plavaka"/>
    <property type="match status" value="1"/>
</dbReference>
<feature type="non-terminal residue" evidence="2">
    <location>
        <position position="579"/>
    </location>
</feature>
<feature type="region of interest" description="Disordered" evidence="1">
    <location>
        <begin position="1"/>
        <end position="20"/>
    </location>
</feature>
<evidence type="ECO:0000313" key="2">
    <source>
        <dbReference type="EMBL" id="KIK29814.1"/>
    </source>
</evidence>
<dbReference type="AlphaFoldDB" id="A0A0C9ZUW8"/>
<evidence type="ECO:0000313" key="3">
    <source>
        <dbReference type="Proteomes" id="UP000054018"/>
    </source>
</evidence>
<keyword evidence="3" id="KW-1185">Reference proteome</keyword>
<reference evidence="2 3" key="1">
    <citation type="submission" date="2014-04" db="EMBL/GenBank/DDBJ databases">
        <authorList>
            <consortium name="DOE Joint Genome Institute"/>
            <person name="Kuo A."/>
            <person name="Kohler A."/>
            <person name="Costa M.D."/>
            <person name="Nagy L.G."/>
            <person name="Floudas D."/>
            <person name="Copeland A."/>
            <person name="Barry K.W."/>
            <person name="Cichocki N."/>
            <person name="Veneault-Fourrey C."/>
            <person name="LaButti K."/>
            <person name="Lindquist E.A."/>
            <person name="Lipzen A."/>
            <person name="Lundell T."/>
            <person name="Morin E."/>
            <person name="Murat C."/>
            <person name="Sun H."/>
            <person name="Tunlid A."/>
            <person name="Henrissat B."/>
            <person name="Grigoriev I.V."/>
            <person name="Hibbett D.S."/>
            <person name="Martin F."/>
            <person name="Nordberg H.P."/>
            <person name="Cantor M.N."/>
            <person name="Hua S.X."/>
        </authorList>
    </citation>
    <scope>NUCLEOTIDE SEQUENCE [LARGE SCALE GENOMIC DNA]</scope>
    <source>
        <strain evidence="2 3">441</strain>
    </source>
</reference>